<feature type="domain" description="Mannitol dehydrogenase N-terminal" evidence="4">
    <location>
        <begin position="1"/>
        <end position="171"/>
    </location>
</feature>
<dbReference type="InterPro" id="IPR013328">
    <property type="entry name" value="6PGD_dom2"/>
</dbReference>
<name>A0AAJ2P881_9BACT</name>
<dbReference type="EMBL" id="JAWPEX010000002">
    <property type="protein sequence ID" value="MDW2897959.1"/>
    <property type="molecule type" value="Genomic_DNA"/>
</dbReference>
<protein>
    <submittedName>
        <fullName evidence="7">Mannitol-1-phosphate 5-dehydrogenase</fullName>
        <ecNumber evidence="7">1.1.1.17</ecNumber>
    </submittedName>
</protein>
<reference evidence="7" key="1">
    <citation type="submission" date="2023-10" db="EMBL/GenBank/DDBJ databases">
        <title>Genome sequences of Mycoplasma ovipneumoniae isolated from goats.</title>
        <authorList>
            <person name="Spergser J."/>
        </authorList>
    </citation>
    <scope>NUCLEOTIDE SEQUENCE</scope>
    <source>
        <strain evidence="6">168</strain>
        <strain evidence="7">279</strain>
    </source>
</reference>
<dbReference type="InterPro" id="IPR036291">
    <property type="entry name" value="NAD(P)-bd_dom_sf"/>
</dbReference>
<dbReference type="RefSeq" id="WP_318052404.1">
    <property type="nucleotide sequence ID" value="NZ_JAWPEX010000002.1"/>
</dbReference>
<dbReference type="GO" id="GO:0008926">
    <property type="term" value="F:mannitol-1-phosphate 5-dehydrogenase activity"/>
    <property type="evidence" value="ECO:0007669"/>
    <property type="project" value="UniProtKB-EC"/>
</dbReference>
<dbReference type="EC" id="1.1.1.17" evidence="7"/>
<evidence type="ECO:0000259" key="4">
    <source>
        <dbReference type="Pfam" id="PF01232"/>
    </source>
</evidence>
<organism evidence="7 8">
    <name type="scientific">Mesomycoplasma ovipneumoniae</name>
    <dbReference type="NCBI Taxonomy" id="29562"/>
    <lineage>
        <taxon>Bacteria</taxon>
        <taxon>Bacillati</taxon>
        <taxon>Mycoplasmatota</taxon>
        <taxon>Mycoplasmoidales</taxon>
        <taxon>Metamycoplasmataceae</taxon>
        <taxon>Mesomycoplasma</taxon>
    </lineage>
</organism>
<evidence type="ECO:0000259" key="5">
    <source>
        <dbReference type="Pfam" id="PF08125"/>
    </source>
</evidence>
<evidence type="ECO:0000313" key="8">
    <source>
        <dbReference type="Proteomes" id="UP001276398"/>
    </source>
</evidence>
<sequence>MKVVHFGAGNIGRGLIAKLYQENQFEIIFVDVNDKLINELNQKGFYYVINFENGQKYKVRNYFAINLNDEEKLLNHLKNADLISTSVGSENLIHLRSIFAKLAKIEQKSKQIICFENGFRVSSNFKKSLENCKFWQFVDTTIDQIAPSSTDLNVYTETYSEIIIKEEKQKIKLKGVKYLENLDYFILRKLFFVNTLHSGIAYLAYILKYNYIHEALNSPVIQKYISQLKIVLIKVLWFQNTLINQSELEVYFEKTIKRFENPILQDSIIRVARNPITKIGKNERFNLLLKYAKNAKLEPKELEIIYRTFANILNYDSKQDIQAIKMQENLVKNPEEFLKMQTNLEDFEIKTVLKFYDNIKGGKKWI</sequence>
<dbReference type="PANTHER" id="PTHR30524:SF0">
    <property type="entry name" value="ALTRONATE OXIDOREDUCTASE-RELATED"/>
    <property type="match status" value="1"/>
</dbReference>
<dbReference type="Pfam" id="PF01232">
    <property type="entry name" value="Mannitol_dh"/>
    <property type="match status" value="1"/>
</dbReference>
<dbReference type="InterPro" id="IPR013131">
    <property type="entry name" value="Mannitol_DH_N"/>
</dbReference>
<dbReference type="Gene3D" id="3.40.50.720">
    <property type="entry name" value="NAD(P)-binding Rossmann-like Domain"/>
    <property type="match status" value="1"/>
</dbReference>
<dbReference type="Proteomes" id="UP001276398">
    <property type="component" value="Unassembled WGS sequence"/>
</dbReference>
<dbReference type="Gene3D" id="1.10.1040.10">
    <property type="entry name" value="N-(1-d-carboxylethyl)-l-norvaline Dehydrogenase, domain 2"/>
    <property type="match status" value="1"/>
</dbReference>
<dbReference type="NCBIfam" id="NF002651">
    <property type="entry name" value="PRK02318.2-4"/>
    <property type="match status" value="1"/>
</dbReference>
<gene>
    <name evidence="6" type="ORF">R7U35_01525</name>
    <name evidence="7" type="ORF">R7V77_01355</name>
</gene>
<dbReference type="GO" id="GO:0019592">
    <property type="term" value="P:mannitol catabolic process"/>
    <property type="evidence" value="ECO:0007669"/>
    <property type="project" value="TreeGrafter"/>
</dbReference>
<evidence type="ECO:0000256" key="1">
    <source>
        <dbReference type="ARBA" id="ARBA00023002"/>
    </source>
</evidence>
<dbReference type="EMBL" id="JAWPFC010000003">
    <property type="protein sequence ID" value="MDW2893370.1"/>
    <property type="molecule type" value="Genomic_DNA"/>
</dbReference>
<dbReference type="InterPro" id="IPR013118">
    <property type="entry name" value="Mannitol_DH_C"/>
</dbReference>
<dbReference type="SUPFAM" id="SSF51735">
    <property type="entry name" value="NAD(P)-binding Rossmann-fold domains"/>
    <property type="match status" value="1"/>
</dbReference>
<feature type="domain" description="Mannitol dehydrogenase C-terminal" evidence="5">
    <location>
        <begin position="181"/>
        <end position="333"/>
    </location>
</feature>
<dbReference type="Pfam" id="PF08125">
    <property type="entry name" value="Mannitol_dh_C"/>
    <property type="match status" value="1"/>
</dbReference>
<comment type="catalytic activity">
    <reaction evidence="3">
        <text>D-mannitol 1-phosphate + NAD(+) = beta-D-fructose 6-phosphate + NADH + H(+)</text>
        <dbReference type="Rhea" id="RHEA:19661"/>
        <dbReference type="ChEBI" id="CHEBI:15378"/>
        <dbReference type="ChEBI" id="CHEBI:57540"/>
        <dbReference type="ChEBI" id="CHEBI:57634"/>
        <dbReference type="ChEBI" id="CHEBI:57945"/>
        <dbReference type="ChEBI" id="CHEBI:61381"/>
        <dbReference type="EC" id="1.1.1.17"/>
    </reaction>
</comment>
<dbReference type="InterPro" id="IPR008927">
    <property type="entry name" value="6-PGluconate_DH-like_C_sf"/>
</dbReference>
<dbReference type="PANTHER" id="PTHR30524">
    <property type="entry name" value="MANNITOL-1-PHOSPHATE 5-DEHYDROGENASE"/>
    <property type="match status" value="1"/>
</dbReference>
<evidence type="ECO:0000313" key="6">
    <source>
        <dbReference type="EMBL" id="MDW2893370.1"/>
    </source>
</evidence>
<keyword evidence="1 7" id="KW-0560">Oxidoreductase</keyword>
<evidence type="ECO:0000313" key="7">
    <source>
        <dbReference type="EMBL" id="MDW2897959.1"/>
    </source>
</evidence>
<keyword evidence="2" id="KW-0520">NAD</keyword>
<dbReference type="SUPFAM" id="SSF48179">
    <property type="entry name" value="6-phosphogluconate dehydrogenase C-terminal domain-like"/>
    <property type="match status" value="1"/>
</dbReference>
<evidence type="ECO:0000256" key="2">
    <source>
        <dbReference type="ARBA" id="ARBA00023027"/>
    </source>
</evidence>
<dbReference type="Proteomes" id="UP001286563">
    <property type="component" value="Unassembled WGS sequence"/>
</dbReference>
<comment type="caution">
    <text evidence="7">The sequence shown here is derived from an EMBL/GenBank/DDBJ whole genome shotgun (WGS) entry which is preliminary data.</text>
</comment>
<dbReference type="GO" id="GO:0005829">
    <property type="term" value="C:cytosol"/>
    <property type="evidence" value="ECO:0007669"/>
    <property type="project" value="TreeGrafter"/>
</dbReference>
<dbReference type="AlphaFoldDB" id="A0AAJ2P881"/>
<evidence type="ECO:0000256" key="3">
    <source>
        <dbReference type="ARBA" id="ARBA00048615"/>
    </source>
</evidence>
<proteinExistence type="predicted"/>
<accession>A0AAJ2P881</accession>